<feature type="domain" description="Band 7" evidence="7">
    <location>
        <begin position="37"/>
        <end position="217"/>
    </location>
</feature>
<dbReference type="InterPro" id="IPR010201">
    <property type="entry name" value="HflK"/>
</dbReference>
<dbReference type="Pfam" id="PF01145">
    <property type="entry name" value="Band_7"/>
    <property type="match status" value="1"/>
</dbReference>
<dbReference type="RefSeq" id="WP_142453036.1">
    <property type="nucleotide sequence ID" value="NZ_FXTP01000002.1"/>
</dbReference>
<evidence type="ECO:0000256" key="3">
    <source>
        <dbReference type="ARBA" id="ARBA00022692"/>
    </source>
</evidence>
<dbReference type="Proteomes" id="UP000317557">
    <property type="component" value="Unassembled WGS sequence"/>
</dbReference>
<dbReference type="PANTHER" id="PTHR43327:SF2">
    <property type="entry name" value="MODULATOR OF FTSH PROTEASE HFLK"/>
    <property type="match status" value="1"/>
</dbReference>
<dbReference type="InterPro" id="IPR036013">
    <property type="entry name" value="Band_7/SPFH_dom_sf"/>
</dbReference>
<evidence type="ECO:0000256" key="5">
    <source>
        <dbReference type="ARBA" id="ARBA00023136"/>
    </source>
</evidence>
<evidence type="ECO:0000256" key="2">
    <source>
        <dbReference type="ARBA" id="ARBA00006971"/>
    </source>
</evidence>
<protein>
    <recommendedName>
        <fullName evidence="6">Protein HflK</fullName>
    </recommendedName>
</protein>
<evidence type="ECO:0000256" key="6">
    <source>
        <dbReference type="RuleBase" id="RU364113"/>
    </source>
</evidence>
<keyword evidence="5 6" id="KW-0472">Membrane</keyword>
<comment type="subunit">
    <text evidence="6">HflC and HflK may interact to form a multimeric complex.</text>
</comment>
<dbReference type="InterPro" id="IPR001107">
    <property type="entry name" value="Band_7"/>
</dbReference>
<dbReference type="Gene3D" id="3.30.479.30">
    <property type="entry name" value="Band 7 domain"/>
    <property type="match status" value="1"/>
</dbReference>
<keyword evidence="8" id="KW-0645">Protease</keyword>
<keyword evidence="3 6" id="KW-0812">Transmembrane</keyword>
<dbReference type="GO" id="GO:0016020">
    <property type="term" value="C:membrane"/>
    <property type="evidence" value="ECO:0007669"/>
    <property type="project" value="UniProtKB-SubCell"/>
</dbReference>
<dbReference type="CDD" id="cd03404">
    <property type="entry name" value="SPFH_HflK"/>
    <property type="match status" value="1"/>
</dbReference>
<keyword evidence="9" id="KW-1185">Reference proteome</keyword>
<comment type="subcellular location">
    <subcellularLocation>
        <location evidence="1">Membrane</location>
        <topology evidence="1">Single-pass membrane protein</topology>
    </subcellularLocation>
</comment>
<keyword evidence="4 6" id="KW-1133">Transmembrane helix</keyword>
<name>A0A521B4S4_9BACT</name>
<feature type="transmembrane region" description="Helical" evidence="6">
    <location>
        <begin position="21"/>
        <end position="42"/>
    </location>
</feature>
<dbReference type="EMBL" id="FXTP01000002">
    <property type="protein sequence ID" value="SMO42041.1"/>
    <property type="molecule type" value="Genomic_DNA"/>
</dbReference>
<evidence type="ECO:0000313" key="9">
    <source>
        <dbReference type="Proteomes" id="UP000317557"/>
    </source>
</evidence>
<dbReference type="PANTHER" id="PTHR43327">
    <property type="entry name" value="STOMATIN-LIKE PROTEIN 2, MITOCHONDRIAL"/>
    <property type="match status" value="1"/>
</dbReference>
<dbReference type="GO" id="GO:0006508">
    <property type="term" value="P:proteolysis"/>
    <property type="evidence" value="ECO:0007669"/>
    <property type="project" value="UniProtKB-KW"/>
</dbReference>
<sequence length="337" mass="38069">MAQDQNFDFNVPPQFEKITKNIRVIVIGLIVLLVGFSTFFTVDPEEVGVVVRLGKYVETVEPGLNYKIPLIDQVEKVPVERQLKQEFGYRTVSAGVESQYRKAGYEDESLMLTGDLNLADVEWVVQYRIFDPYSYLFKVRNAESTLSDISEAAMRQVVGDRTVNEVLTVGRAEVSIRAQELIQDLVTEYELGITIEQVVLQDINPPNPVKPSFNAVNEAQQERETLINQAKADYNRVIPRARGQAEETIQRAEGYASERVNNAEGEVSRFNDLYAEYIKAPEVTKRRIFLETMEEVIPKMGKKIITDQNGNNVLPLLQMQLEGAQRSGSTQNNNGGN</sequence>
<comment type="similarity">
    <text evidence="2 6">Belongs to the band 7/mec-2 family. HflK subfamily.</text>
</comment>
<dbReference type="InterPro" id="IPR050710">
    <property type="entry name" value="Band7/mec-2_domain"/>
</dbReference>
<evidence type="ECO:0000256" key="4">
    <source>
        <dbReference type="ARBA" id="ARBA00022989"/>
    </source>
</evidence>
<evidence type="ECO:0000256" key="1">
    <source>
        <dbReference type="ARBA" id="ARBA00004167"/>
    </source>
</evidence>
<proteinExistence type="inferred from homology"/>
<comment type="function">
    <text evidence="6">HflC and HflK could encode or regulate a protease.</text>
</comment>
<accession>A0A521B4S4</accession>
<reference evidence="8 9" key="1">
    <citation type="submission" date="2017-05" db="EMBL/GenBank/DDBJ databases">
        <authorList>
            <person name="Varghese N."/>
            <person name="Submissions S."/>
        </authorList>
    </citation>
    <scope>NUCLEOTIDE SEQUENCE [LARGE SCALE GENOMIC DNA]</scope>
    <source>
        <strain evidence="8 9">DSM 21985</strain>
    </source>
</reference>
<keyword evidence="8" id="KW-0378">Hydrolase</keyword>
<dbReference type="OrthoDB" id="9809197at2"/>
<organism evidence="8 9">
    <name type="scientific">Gracilimonas mengyeensis</name>
    <dbReference type="NCBI Taxonomy" id="1302730"/>
    <lineage>
        <taxon>Bacteria</taxon>
        <taxon>Pseudomonadati</taxon>
        <taxon>Balneolota</taxon>
        <taxon>Balneolia</taxon>
        <taxon>Balneolales</taxon>
        <taxon>Balneolaceae</taxon>
        <taxon>Gracilimonas</taxon>
    </lineage>
</organism>
<dbReference type="AlphaFoldDB" id="A0A521B4S4"/>
<evidence type="ECO:0000313" key="8">
    <source>
        <dbReference type="EMBL" id="SMO42041.1"/>
    </source>
</evidence>
<evidence type="ECO:0000259" key="7">
    <source>
        <dbReference type="SMART" id="SM00244"/>
    </source>
</evidence>
<gene>
    <name evidence="8" type="ORF">SAMN06265219_10210</name>
</gene>
<dbReference type="GO" id="GO:0008233">
    <property type="term" value="F:peptidase activity"/>
    <property type="evidence" value="ECO:0007669"/>
    <property type="project" value="UniProtKB-KW"/>
</dbReference>
<dbReference type="SUPFAM" id="SSF117892">
    <property type="entry name" value="Band 7/SPFH domain"/>
    <property type="match status" value="1"/>
</dbReference>
<dbReference type="NCBIfam" id="TIGR01933">
    <property type="entry name" value="hflK"/>
    <property type="match status" value="1"/>
</dbReference>
<dbReference type="SMART" id="SM00244">
    <property type="entry name" value="PHB"/>
    <property type="match status" value="1"/>
</dbReference>